<dbReference type="InterPro" id="IPR050482">
    <property type="entry name" value="Sensor_HK_TwoCompSys"/>
</dbReference>
<proteinExistence type="predicted"/>
<dbReference type="PANTHER" id="PTHR24421:SF10">
    <property type="entry name" value="NITRATE_NITRITE SENSOR PROTEIN NARQ"/>
    <property type="match status" value="1"/>
</dbReference>
<keyword evidence="9" id="KW-0812">Transmembrane</keyword>
<evidence type="ECO:0000256" key="6">
    <source>
        <dbReference type="ARBA" id="ARBA00022777"/>
    </source>
</evidence>
<feature type="transmembrane region" description="Helical" evidence="9">
    <location>
        <begin position="31"/>
        <end position="48"/>
    </location>
</feature>
<evidence type="ECO:0000256" key="5">
    <source>
        <dbReference type="ARBA" id="ARBA00022741"/>
    </source>
</evidence>
<dbReference type="EC" id="2.7.13.3" evidence="2"/>
<feature type="transmembrane region" description="Helical" evidence="9">
    <location>
        <begin position="7"/>
        <end position="25"/>
    </location>
</feature>
<dbReference type="GO" id="GO:0046983">
    <property type="term" value="F:protein dimerization activity"/>
    <property type="evidence" value="ECO:0007669"/>
    <property type="project" value="InterPro"/>
</dbReference>
<evidence type="ECO:0000256" key="7">
    <source>
        <dbReference type="ARBA" id="ARBA00022840"/>
    </source>
</evidence>
<evidence type="ECO:0000256" key="4">
    <source>
        <dbReference type="ARBA" id="ARBA00022679"/>
    </source>
</evidence>
<comment type="catalytic activity">
    <reaction evidence="1">
        <text>ATP + protein L-histidine = ADP + protein N-phospho-L-histidine.</text>
        <dbReference type="EC" id="2.7.13.3"/>
    </reaction>
</comment>
<keyword evidence="7" id="KW-0067">ATP-binding</keyword>
<dbReference type="CDD" id="cd16917">
    <property type="entry name" value="HATPase_UhpB-NarQ-NarX-like"/>
    <property type="match status" value="1"/>
</dbReference>
<evidence type="ECO:0000256" key="1">
    <source>
        <dbReference type="ARBA" id="ARBA00000085"/>
    </source>
</evidence>
<keyword evidence="8" id="KW-0902">Two-component regulatory system</keyword>
<feature type="transmembrane region" description="Helical" evidence="9">
    <location>
        <begin position="55"/>
        <end position="80"/>
    </location>
</feature>
<dbReference type="InterPro" id="IPR036890">
    <property type="entry name" value="HATPase_C_sf"/>
</dbReference>
<sequence>MENWIILNKVLILLFIIINGIRGIIDSLSWFVFALICYFCINIAVYIFKQKMLKWIFFLLSITLSILAYVFIHPLFIFLLPLSLIELSSHIIERKWVPLAISVIPIFYIEKALQPEYFLIAISSFIIFNIATKYQIVMLKNEQQIDAMRKSIQKLTKNLNENNEYIRQSEYTFKLEERNRISQEIHDKIGHSMTGALIQMEAAKRLLEIDKEKAMELLQNAINISSDGIENIRLTLKNMKPPTAQVGIHRMKLFLEEFSSKHHIKTALTHHGNMDILSPIQWKIIHENITESLTNSLKYSTATFISVDMKVLNKLIRVEVKDNGSGADKIKKGLGIIGMEERAASIHGKVIIDGTNGFSVTTLLPID</sequence>
<dbReference type="GO" id="GO:0000155">
    <property type="term" value="F:phosphorelay sensor kinase activity"/>
    <property type="evidence" value="ECO:0007669"/>
    <property type="project" value="InterPro"/>
</dbReference>
<dbReference type="AlphaFoldDB" id="A0A8E2IBS0"/>
<name>A0A8E2IBS0_9BACI</name>
<keyword evidence="5" id="KW-0547">Nucleotide-binding</keyword>
<organism evidence="11 12">
    <name type="scientific">Heyndrickxia oleronia</name>
    <dbReference type="NCBI Taxonomy" id="38875"/>
    <lineage>
        <taxon>Bacteria</taxon>
        <taxon>Bacillati</taxon>
        <taxon>Bacillota</taxon>
        <taxon>Bacilli</taxon>
        <taxon>Bacillales</taxon>
        <taxon>Bacillaceae</taxon>
        <taxon>Heyndrickxia</taxon>
    </lineage>
</organism>
<comment type="caution">
    <text evidence="11">The sequence shown here is derived from an EMBL/GenBank/DDBJ whole genome shotgun (WGS) entry which is preliminary data.</text>
</comment>
<evidence type="ECO:0000313" key="12">
    <source>
        <dbReference type="Proteomes" id="UP000189761"/>
    </source>
</evidence>
<dbReference type="GO" id="GO:0016020">
    <property type="term" value="C:membrane"/>
    <property type="evidence" value="ECO:0007669"/>
    <property type="project" value="InterPro"/>
</dbReference>
<dbReference type="SUPFAM" id="SSF55874">
    <property type="entry name" value="ATPase domain of HSP90 chaperone/DNA topoisomerase II/histidine kinase"/>
    <property type="match status" value="1"/>
</dbReference>
<evidence type="ECO:0000256" key="3">
    <source>
        <dbReference type="ARBA" id="ARBA00022553"/>
    </source>
</evidence>
<keyword evidence="3" id="KW-0597">Phosphoprotein</keyword>
<gene>
    <name evidence="11" type="ORF">BWZ43_00645</name>
</gene>
<keyword evidence="9" id="KW-1133">Transmembrane helix</keyword>
<dbReference type="GO" id="GO:0005524">
    <property type="term" value="F:ATP binding"/>
    <property type="evidence" value="ECO:0007669"/>
    <property type="project" value="UniProtKB-KW"/>
</dbReference>
<accession>A0A8E2IBS0</accession>
<evidence type="ECO:0000259" key="10">
    <source>
        <dbReference type="Pfam" id="PF07730"/>
    </source>
</evidence>
<reference evidence="11 12" key="1">
    <citation type="submission" date="2017-01" db="EMBL/GenBank/DDBJ databases">
        <title>Draft genome sequence of Bacillus oleronius.</title>
        <authorList>
            <person name="Allam M."/>
        </authorList>
    </citation>
    <scope>NUCLEOTIDE SEQUENCE [LARGE SCALE GENOMIC DNA]</scope>
    <source>
        <strain evidence="11 12">DSM 9356</strain>
    </source>
</reference>
<dbReference type="RefSeq" id="WP_078109168.1">
    <property type="nucleotide sequence ID" value="NZ_CP065424.1"/>
</dbReference>
<dbReference type="InterPro" id="IPR011712">
    <property type="entry name" value="Sig_transdc_His_kin_sub3_dim/P"/>
</dbReference>
<evidence type="ECO:0000256" key="8">
    <source>
        <dbReference type="ARBA" id="ARBA00023012"/>
    </source>
</evidence>
<dbReference type="Gene3D" id="3.30.565.10">
    <property type="entry name" value="Histidine kinase-like ATPase, C-terminal domain"/>
    <property type="match status" value="1"/>
</dbReference>
<dbReference type="PANTHER" id="PTHR24421">
    <property type="entry name" value="NITRATE/NITRITE SENSOR PROTEIN NARX-RELATED"/>
    <property type="match status" value="1"/>
</dbReference>
<keyword evidence="4" id="KW-0808">Transferase</keyword>
<dbReference type="EMBL" id="MTLA01000005">
    <property type="protein sequence ID" value="OOP70292.1"/>
    <property type="molecule type" value="Genomic_DNA"/>
</dbReference>
<evidence type="ECO:0000313" key="11">
    <source>
        <dbReference type="EMBL" id="OOP70292.1"/>
    </source>
</evidence>
<evidence type="ECO:0000256" key="9">
    <source>
        <dbReference type="SAM" id="Phobius"/>
    </source>
</evidence>
<dbReference type="Proteomes" id="UP000189761">
    <property type="component" value="Unassembled WGS sequence"/>
</dbReference>
<keyword evidence="9" id="KW-0472">Membrane</keyword>
<protein>
    <recommendedName>
        <fullName evidence="2">histidine kinase</fullName>
        <ecNumber evidence="2">2.7.13.3</ecNumber>
    </recommendedName>
</protein>
<dbReference type="Pfam" id="PF07730">
    <property type="entry name" value="HisKA_3"/>
    <property type="match status" value="1"/>
</dbReference>
<feature type="transmembrane region" description="Helical" evidence="9">
    <location>
        <begin position="117"/>
        <end position="139"/>
    </location>
</feature>
<evidence type="ECO:0000256" key="2">
    <source>
        <dbReference type="ARBA" id="ARBA00012438"/>
    </source>
</evidence>
<keyword evidence="6 11" id="KW-0418">Kinase</keyword>
<dbReference type="Gene3D" id="1.20.5.1930">
    <property type="match status" value="1"/>
</dbReference>
<feature type="domain" description="Signal transduction histidine kinase subgroup 3 dimerisation and phosphoacceptor" evidence="10">
    <location>
        <begin position="177"/>
        <end position="243"/>
    </location>
</feature>
<keyword evidence="12" id="KW-1185">Reference proteome</keyword>